<gene>
    <name evidence="4" type="ORF">MEDL_38598</name>
</gene>
<feature type="domain" description="B box-type" evidence="3">
    <location>
        <begin position="3"/>
        <end position="44"/>
    </location>
</feature>
<keyword evidence="1" id="KW-0863">Zinc-finger</keyword>
<sequence length="190" mass="21880">MDLKHIKCKEHDWQSCAMFCLTCDISVCTTCISKIHNGHGLVEINEGYNIKMEKLKNEHKKAKEKIDELTKRKREMSHVDIASSRQYKDLIEKIEAQNAKIKNAADKYTEEIKRDVSKKLSDLQKEEFSKVDNVIDNLHTLSLNAGAVIHSHNFTQVLTEYETLSQAINLAETGLGTISFHFQQRYLRIS</sequence>
<evidence type="ECO:0000256" key="1">
    <source>
        <dbReference type="PROSITE-ProRule" id="PRU00024"/>
    </source>
</evidence>
<evidence type="ECO:0000313" key="5">
    <source>
        <dbReference type="Proteomes" id="UP000683360"/>
    </source>
</evidence>
<comment type="caution">
    <text evidence="4">The sequence shown here is derived from an EMBL/GenBank/DDBJ whole genome shotgun (WGS) entry which is preliminary data.</text>
</comment>
<protein>
    <recommendedName>
        <fullName evidence="3">B box-type domain-containing protein</fullName>
    </recommendedName>
</protein>
<feature type="coiled-coil region" evidence="2">
    <location>
        <begin position="45"/>
        <end position="111"/>
    </location>
</feature>
<keyword evidence="2" id="KW-0175">Coiled coil</keyword>
<evidence type="ECO:0000259" key="3">
    <source>
        <dbReference type="PROSITE" id="PS50119"/>
    </source>
</evidence>
<reference evidence="4" key="1">
    <citation type="submission" date="2021-03" db="EMBL/GenBank/DDBJ databases">
        <authorList>
            <person name="Bekaert M."/>
        </authorList>
    </citation>
    <scope>NUCLEOTIDE SEQUENCE</scope>
</reference>
<keyword evidence="1" id="KW-0479">Metal-binding</keyword>
<organism evidence="4 5">
    <name type="scientific">Mytilus edulis</name>
    <name type="common">Blue mussel</name>
    <dbReference type="NCBI Taxonomy" id="6550"/>
    <lineage>
        <taxon>Eukaryota</taxon>
        <taxon>Metazoa</taxon>
        <taxon>Spiralia</taxon>
        <taxon>Lophotrochozoa</taxon>
        <taxon>Mollusca</taxon>
        <taxon>Bivalvia</taxon>
        <taxon>Autobranchia</taxon>
        <taxon>Pteriomorphia</taxon>
        <taxon>Mytilida</taxon>
        <taxon>Mytiloidea</taxon>
        <taxon>Mytilidae</taxon>
        <taxon>Mytilinae</taxon>
        <taxon>Mytilus</taxon>
    </lineage>
</organism>
<dbReference type="EMBL" id="CAJPWZ010001850">
    <property type="protein sequence ID" value="CAG2225450.1"/>
    <property type="molecule type" value="Genomic_DNA"/>
</dbReference>
<keyword evidence="1" id="KW-0862">Zinc</keyword>
<dbReference type="OrthoDB" id="6194768at2759"/>
<evidence type="ECO:0000256" key="2">
    <source>
        <dbReference type="SAM" id="Coils"/>
    </source>
</evidence>
<dbReference type="PROSITE" id="PS50119">
    <property type="entry name" value="ZF_BBOX"/>
    <property type="match status" value="1"/>
</dbReference>
<dbReference type="Pfam" id="PF00643">
    <property type="entry name" value="zf-B_box"/>
    <property type="match status" value="1"/>
</dbReference>
<dbReference type="SUPFAM" id="SSF57845">
    <property type="entry name" value="B-box zinc-binding domain"/>
    <property type="match status" value="1"/>
</dbReference>
<dbReference type="Gene3D" id="3.30.160.60">
    <property type="entry name" value="Classic Zinc Finger"/>
    <property type="match status" value="1"/>
</dbReference>
<keyword evidence="5" id="KW-1185">Reference proteome</keyword>
<name>A0A8S3SXA8_MYTED</name>
<dbReference type="Proteomes" id="UP000683360">
    <property type="component" value="Unassembled WGS sequence"/>
</dbReference>
<proteinExistence type="predicted"/>
<dbReference type="GO" id="GO:0008270">
    <property type="term" value="F:zinc ion binding"/>
    <property type="evidence" value="ECO:0007669"/>
    <property type="project" value="UniProtKB-KW"/>
</dbReference>
<dbReference type="CDD" id="cd19756">
    <property type="entry name" value="Bbox2"/>
    <property type="match status" value="1"/>
</dbReference>
<accession>A0A8S3SXA8</accession>
<dbReference type="AlphaFoldDB" id="A0A8S3SXA8"/>
<dbReference type="InterPro" id="IPR000315">
    <property type="entry name" value="Znf_B-box"/>
</dbReference>
<evidence type="ECO:0000313" key="4">
    <source>
        <dbReference type="EMBL" id="CAG2225450.1"/>
    </source>
</evidence>